<dbReference type="InterPro" id="IPR016867">
    <property type="entry name" value="GcvR"/>
</dbReference>
<evidence type="ECO:0000313" key="3">
    <source>
        <dbReference type="Proteomes" id="UP000648352"/>
    </source>
</evidence>
<dbReference type="InterPro" id="IPR050990">
    <property type="entry name" value="UPF0237/GcvR_regulator"/>
</dbReference>
<dbReference type="PROSITE" id="PS51671">
    <property type="entry name" value="ACT"/>
    <property type="match status" value="2"/>
</dbReference>
<accession>A0ABR8S2X8</accession>
<dbReference type="Gene3D" id="3.30.70.260">
    <property type="match status" value="2"/>
</dbReference>
<organism evidence="2 3">
    <name type="scientific">Microbacterium pullorum</name>
    <dbReference type="NCBI Taxonomy" id="2762236"/>
    <lineage>
        <taxon>Bacteria</taxon>
        <taxon>Bacillati</taxon>
        <taxon>Actinomycetota</taxon>
        <taxon>Actinomycetes</taxon>
        <taxon>Micrococcales</taxon>
        <taxon>Microbacteriaceae</taxon>
        <taxon>Microbacterium</taxon>
    </lineage>
</organism>
<feature type="domain" description="ACT" evidence="1">
    <location>
        <begin position="5"/>
        <end position="80"/>
    </location>
</feature>
<evidence type="ECO:0000313" key="2">
    <source>
        <dbReference type="EMBL" id="MBD7957818.1"/>
    </source>
</evidence>
<dbReference type="InterPro" id="IPR002912">
    <property type="entry name" value="ACT_dom"/>
</dbReference>
<feature type="domain" description="ACT" evidence="1">
    <location>
        <begin position="92"/>
        <end position="171"/>
    </location>
</feature>
<gene>
    <name evidence="2" type="ORF">H9651_09235</name>
</gene>
<keyword evidence="3" id="KW-1185">Reference proteome</keyword>
<evidence type="ECO:0000259" key="1">
    <source>
        <dbReference type="PROSITE" id="PS51671"/>
    </source>
</evidence>
<dbReference type="Pfam" id="PF13740">
    <property type="entry name" value="ACT_6"/>
    <property type="match status" value="2"/>
</dbReference>
<dbReference type="RefSeq" id="WP_191719021.1">
    <property type="nucleotide sequence ID" value="NZ_JACSQP010000005.1"/>
</dbReference>
<dbReference type="PANTHER" id="PTHR34875">
    <property type="entry name" value="UPF0237 PROTEIN MJ1558"/>
    <property type="match status" value="1"/>
</dbReference>
<dbReference type="InterPro" id="IPR045865">
    <property type="entry name" value="ACT-like_dom_sf"/>
</dbReference>
<dbReference type="PANTHER" id="PTHR34875:SF6">
    <property type="entry name" value="UPF0237 PROTEIN MJ1558"/>
    <property type="match status" value="1"/>
</dbReference>
<proteinExistence type="predicted"/>
<dbReference type="Proteomes" id="UP000648352">
    <property type="component" value="Unassembled WGS sequence"/>
</dbReference>
<sequence length="173" mass="17665">MAHLVLTVVGDDRTGLVRALADTVAAHGGNWERSELAELAGAFAGVVVVSVPDAEEMALTSALRSLEGLLRVTTHTGVDPTASEADGASHVTFEVMGNDRPGIVRDVTATLEACGLSIDALTSRTVAAPMSGGTLFEATVAVRVPADVDVTTVVSALEQLASEIQVDITVGDG</sequence>
<dbReference type="EMBL" id="JACSQP010000005">
    <property type="protein sequence ID" value="MBD7957818.1"/>
    <property type="molecule type" value="Genomic_DNA"/>
</dbReference>
<reference evidence="2 3" key="1">
    <citation type="submission" date="2020-08" db="EMBL/GenBank/DDBJ databases">
        <title>A Genomic Blueprint of the Chicken Gut Microbiome.</title>
        <authorList>
            <person name="Gilroy R."/>
            <person name="Ravi A."/>
            <person name="Getino M."/>
            <person name="Pursley I."/>
            <person name="Horton D.L."/>
            <person name="Alikhan N.-F."/>
            <person name="Baker D."/>
            <person name="Gharbi K."/>
            <person name="Hall N."/>
            <person name="Watson M."/>
            <person name="Adriaenssens E.M."/>
            <person name="Foster-Nyarko E."/>
            <person name="Jarju S."/>
            <person name="Secka A."/>
            <person name="Antonio M."/>
            <person name="Oren A."/>
            <person name="Chaudhuri R."/>
            <person name="La Ragione R.M."/>
            <person name="Hildebrand F."/>
            <person name="Pallen M.J."/>
        </authorList>
    </citation>
    <scope>NUCLEOTIDE SEQUENCE [LARGE SCALE GENOMIC DNA]</scope>
    <source>
        <strain evidence="2 3">Sa4CUA7</strain>
    </source>
</reference>
<dbReference type="CDD" id="cd04869">
    <property type="entry name" value="ACT_GcvR_2"/>
    <property type="match status" value="1"/>
</dbReference>
<dbReference type="PIRSF" id="PIRSF028103">
    <property type="entry name" value="GcvR"/>
    <property type="match status" value="1"/>
</dbReference>
<name>A0ABR8S2X8_9MICO</name>
<protein>
    <submittedName>
        <fullName evidence="2">Amino acid-binding ACT protein</fullName>
    </submittedName>
</protein>
<comment type="caution">
    <text evidence="2">The sequence shown here is derived from an EMBL/GenBank/DDBJ whole genome shotgun (WGS) entry which is preliminary data.</text>
</comment>
<dbReference type="SUPFAM" id="SSF55021">
    <property type="entry name" value="ACT-like"/>
    <property type="match status" value="2"/>
</dbReference>